<dbReference type="InterPro" id="IPR015421">
    <property type="entry name" value="PyrdxlP-dep_Trfase_major"/>
</dbReference>
<dbReference type="Pfam" id="PF22493">
    <property type="entry name" value="PUF_NOP9"/>
    <property type="match status" value="1"/>
</dbReference>
<dbReference type="PANTHER" id="PTHR45677:SF8">
    <property type="entry name" value="CYSTEINE SULFINIC ACID DECARBOXYLASE"/>
    <property type="match status" value="1"/>
</dbReference>
<keyword evidence="11" id="KW-1185">Reference proteome</keyword>
<dbReference type="InterPro" id="IPR002129">
    <property type="entry name" value="PyrdxlP-dep_de-COase"/>
</dbReference>
<sequence length="1210" mass="134584">MPKEHKKRGRRDDQKKRKRTRDLDLDLDLDDPELQSKRRRQSIDQDHPRPDHDHEHDQPVHDEELVEGLTRPEAMPFYGMLDEDEQEYFKRADEMLELNQFDGPDERSLFIESVYKEADGKELKLANSQSCSRLMERLILLSTPNQLKDLFQKFSGHFVHLVQHRFASHCCEALFTKAAPVVTNEVAKPDLIHTPPSSDPNDVVASMENLFLFTLDELEGYLGYLITERFASHVLRVLLVVLSGTPLEKQGSKSTLHSKKKEKVGVPGSEKQEFVLGERKVPQSFLDALQKVITDSVVNLDTNYLQMLSTHPTGNPTLQLMLKLELTLFGKMKAKDENSLIRKLLPDDPIKEDTPSGSFINGLIYDPVGSRLLETIIEFAPGKLFKSLYRQFFQPRMGSLARNEIASYVAAKILERLSKDDLEEATRQINEQIPNLVERNRTGIIKTLIERCAARGVDTIPVAAQLEAAYGGSSGFEITRLLKLGEATSDDGKKGDKQEHAQPDRVHGSLLAQTMMTVDGPLGNLVFDSFTRLGDYMTLRVARDPVASRTLQAALVSPNATVIFRRKVIQQFYGHVGELALDPAGSHVIDSIWEGTAGLAFIRERVAEELAENEASLRESHVGRAVWRNWRMDLYRRRRADWVKQARYTAGNDGFQSFPESNGETTPPSQGRKSGGHLSAIELARKKWAETQAAKAKLDTEKAKRDAAQAKKEANDGKKEAKKESKEKSAKSESRRGTDEDAATKHTGHGLAIPGGGPRTVLVEHHPPKKLEQILNLSIPEQGLRKDGLMQIAEKVLQYSVNTWDQGFLDKLYASTNAVGIVSELLLATLNTNAHVYHVSPVLTLVEKHTTKYLAHLFGYSSSHCGGISQPGGSASNSSAIVIARNTLYPETKENGNGSHHFTLFTSEHGHYSLEKAAQMFGLGSKNVISVPTDPQGCMIASELERRVQESKDRGETPFFINATAGTTVLGSYDPFPEIHAVAKKHNLWMHVDGSWGGPIIFNKEIAKDRLAGVELADSITMNPHKMLAAPVTCSFLLAKDLRQFWAAMTLPAGYLFHNAGESVDDIYDLADLTPQCGRRADSLKFFLALQYYGEGYFSDLIARAYDAAEYLNSLVQKSENFVAASPAPLPCLQVCFYWARNGNLGDDKEANGRVTSEVVHKLIARGFMIDYAPGPKGKFFRVVVNGGTRRGTLDGLVKAISESAEELGH</sequence>
<dbReference type="PROSITE" id="PS00392">
    <property type="entry name" value="DDC_GAD_HDC_YDC"/>
    <property type="match status" value="1"/>
</dbReference>
<feature type="compositionally biased region" description="Basic and acidic residues" evidence="9">
    <location>
        <begin position="41"/>
        <end position="63"/>
    </location>
</feature>
<gene>
    <name evidence="10" type="ORF">GRF29_103g1013009</name>
</gene>
<feature type="region of interest" description="Disordered" evidence="9">
    <location>
        <begin position="694"/>
        <end position="759"/>
    </location>
</feature>
<feature type="modified residue" description="N6-(pyridoxal phosphate)lysine" evidence="8">
    <location>
        <position position="1026"/>
    </location>
</feature>
<dbReference type="InterPro" id="IPR015424">
    <property type="entry name" value="PyrdxlP-dep_Trfase"/>
</dbReference>
<keyword evidence="3" id="KW-0677">Repeat</keyword>
<keyword evidence="5 8" id="KW-0663">Pyridoxal phosphate</keyword>
<evidence type="ECO:0008006" key="12">
    <source>
        <dbReference type="Google" id="ProtNLM"/>
    </source>
</evidence>
<evidence type="ECO:0000256" key="1">
    <source>
        <dbReference type="ARBA" id="ARBA00001933"/>
    </source>
</evidence>
<dbReference type="SMART" id="SM00025">
    <property type="entry name" value="Pumilio"/>
    <property type="match status" value="6"/>
</dbReference>
<evidence type="ECO:0000313" key="10">
    <source>
        <dbReference type="EMBL" id="KAK3207452.1"/>
    </source>
</evidence>
<dbReference type="InterPro" id="IPR021115">
    <property type="entry name" value="Pyridoxal-P_BS"/>
</dbReference>
<dbReference type="InterPro" id="IPR016024">
    <property type="entry name" value="ARM-type_fold"/>
</dbReference>
<dbReference type="PANTHER" id="PTHR45677">
    <property type="entry name" value="GLUTAMATE DECARBOXYLASE-RELATED"/>
    <property type="match status" value="1"/>
</dbReference>
<feature type="compositionally biased region" description="Basic and acidic residues" evidence="9">
    <location>
        <begin position="696"/>
        <end position="744"/>
    </location>
</feature>
<dbReference type="GO" id="GO:0003723">
    <property type="term" value="F:RNA binding"/>
    <property type="evidence" value="ECO:0007669"/>
    <property type="project" value="InterPro"/>
</dbReference>
<dbReference type="EMBL" id="WVTA01000009">
    <property type="protein sequence ID" value="KAK3207452.1"/>
    <property type="molecule type" value="Genomic_DNA"/>
</dbReference>
<dbReference type="AlphaFoldDB" id="A0AAN6LU15"/>
<proteinExistence type="inferred from homology"/>
<evidence type="ECO:0000256" key="4">
    <source>
        <dbReference type="ARBA" id="ARBA00022793"/>
    </source>
</evidence>
<feature type="region of interest" description="Disordered" evidence="9">
    <location>
        <begin position="651"/>
        <end position="676"/>
    </location>
</feature>
<evidence type="ECO:0000256" key="7">
    <source>
        <dbReference type="ARBA" id="ARBA00024893"/>
    </source>
</evidence>
<evidence type="ECO:0000256" key="2">
    <source>
        <dbReference type="ARBA" id="ARBA00009533"/>
    </source>
</evidence>
<dbReference type="GO" id="GO:0016831">
    <property type="term" value="F:carboxy-lyase activity"/>
    <property type="evidence" value="ECO:0007669"/>
    <property type="project" value="UniProtKB-KW"/>
</dbReference>
<keyword evidence="6" id="KW-0456">Lyase</keyword>
<keyword evidence="4" id="KW-0210">Decarboxylase</keyword>
<name>A0AAN6LU15_9PLEO</name>
<reference evidence="10 11" key="1">
    <citation type="submission" date="2021-02" db="EMBL/GenBank/DDBJ databases">
        <title>Genome assembly of Pseudopithomyces chartarum.</title>
        <authorList>
            <person name="Jauregui R."/>
            <person name="Singh J."/>
            <person name="Voisey C."/>
        </authorList>
    </citation>
    <scope>NUCLEOTIDE SEQUENCE [LARGE SCALE GENOMIC DNA]</scope>
    <source>
        <strain evidence="10 11">AGR01</strain>
    </source>
</reference>
<comment type="caution">
    <text evidence="10">The sequence shown here is derived from an EMBL/GenBank/DDBJ whole genome shotgun (WGS) entry which is preliminary data.</text>
</comment>
<dbReference type="SUPFAM" id="SSF48371">
    <property type="entry name" value="ARM repeat"/>
    <property type="match status" value="1"/>
</dbReference>
<dbReference type="Proteomes" id="UP001280581">
    <property type="component" value="Unassembled WGS sequence"/>
</dbReference>
<dbReference type="Gene3D" id="1.25.10.10">
    <property type="entry name" value="Leucine-rich Repeat Variant"/>
    <property type="match status" value="2"/>
</dbReference>
<evidence type="ECO:0000256" key="8">
    <source>
        <dbReference type="PIRSR" id="PIRSR602129-50"/>
    </source>
</evidence>
<dbReference type="InterPro" id="IPR011989">
    <property type="entry name" value="ARM-like"/>
</dbReference>
<accession>A0AAN6LU15</accession>
<protein>
    <recommendedName>
        <fullName evidence="12">Glutamate decarboxylase</fullName>
    </recommendedName>
</protein>
<dbReference type="GO" id="GO:0005737">
    <property type="term" value="C:cytoplasm"/>
    <property type="evidence" value="ECO:0007669"/>
    <property type="project" value="TreeGrafter"/>
</dbReference>
<evidence type="ECO:0000256" key="6">
    <source>
        <dbReference type="ARBA" id="ARBA00023239"/>
    </source>
</evidence>
<feature type="compositionally biased region" description="Polar residues" evidence="9">
    <location>
        <begin position="654"/>
        <end position="672"/>
    </location>
</feature>
<comment type="cofactor">
    <cofactor evidence="1 8">
        <name>pyridoxal 5'-phosphate</name>
        <dbReference type="ChEBI" id="CHEBI:597326"/>
    </cofactor>
</comment>
<organism evidence="10 11">
    <name type="scientific">Pseudopithomyces chartarum</name>
    <dbReference type="NCBI Taxonomy" id="1892770"/>
    <lineage>
        <taxon>Eukaryota</taxon>
        <taxon>Fungi</taxon>
        <taxon>Dikarya</taxon>
        <taxon>Ascomycota</taxon>
        <taxon>Pezizomycotina</taxon>
        <taxon>Dothideomycetes</taxon>
        <taxon>Pleosporomycetidae</taxon>
        <taxon>Pleosporales</taxon>
        <taxon>Massarineae</taxon>
        <taxon>Didymosphaeriaceae</taxon>
        <taxon>Pseudopithomyces</taxon>
    </lineage>
</organism>
<dbReference type="Gene3D" id="3.40.640.10">
    <property type="entry name" value="Type I PLP-dependent aspartate aminotransferase-like (Major domain)"/>
    <property type="match status" value="1"/>
</dbReference>
<evidence type="ECO:0000256" key="5">
    <source>
        <dbReference type="ARBA" id="ARBA00022898"/>
    </source>
</evidence>
<dbReference type="GO" id="GO:0019752">
    <property type="term" value="P:carboxylic acid metabolic process"/>
    <property type="evidence" value="ECO:0007669"/>
    <property type="project" value="InterPro"/>
</dbReference>
<comment type="similarity">
    <text evidence="2">Belongs to the group II decarboxylase family.</text>
</comment>
<comment type="function">
    <text evidence="7">RNA-binding nucleolar protein required for pre-rRNA processing. Involved in production of 18S rRNA and assembly of small ribosomal subunit.</text>
</comment>
<feature type="region of interest" description="Disordered" evidence="9">
    <location>
        <begin position="1"/>
        <end position="71"/>
    </location>
</feature>
<evidence type="ECO:0000256" key="9">
    <source>
        <dbReference type="SAM" id="MobiDB-lite"/>
    </source>
</evidence>
<dbReference type="SUPFAM" id="SSF53383">
    <property type="entry name" value="PLP-dependent transferases"/>
    <property type="match status" value="1"/>
</dbReference>
<dbReference type="InterPro" id="IPR001313">
    <property type="entry name" value="Pumilio_RNA-bd_rpt"/>
</dbReference>
<dbReference type="Gene3D" id="3.90.1150.170">
    <property type="match status" value="1"/>
</dbReference>
<evidence type="ECO:0000256" key="3">
    <source>
        <dbReference type="ARBA" id="ARBA00022737"/>
    </source>
</evidence>
<dbReference type="GO" id="GO:0030170">
    <property type="term" value="F:pyridoxal phosphate binding"/>
    <property type="evidence" value="ECO:0007669"/>
    <property type="project" value="InterPro"/>
</dbReference>
<evidence type="ECO:0000313" key="11">
    <source>
        <dbReference type="Proteomes" id="UP001280581"/>
    </source>
</evidence>
<dbReference type="Pfam" id="PF00282">
    <property type="entry name" value="Pyridoxal_deC"/>
    <property type="match status" value="1"/>
</dbReference>